<organism evidence="1 2">
    <name type="scientific">Parazoarcus communis</name>
    <dbReference type="NCBI Taxonomy" id="41977"/>
    <lineage>
        <taxon>Bacteria</taxon>
        <taxon>Pseudomonadati</taxon>
        <taxon>Pseudomonadota</taxon>
        <taxon>Betaproteobacteria</taxon>
        <taxon>Rhodocyclales</taxon>
        <taxon>Zoogloeaceae</taxon>
        <taxon>Parazoarcus</taxon>
    </lineage>
</organism>
<sequence length="595" mass="66647">MMPQAWFEMAEIRRRKFTSSAWIPLRAVQPICEQGNRGHLGFKEEFFGAGSLAVPVALKDKATKLGWSDVGISHEHRACVDDGRYIPAEIYEYSQGEQIGFSLVLEQRLNGAEQNVWHLHQDFVIALELMRDGDRWICPNEGYTEVARLHRHPDGRPFLMEAKAEFLLDYLCARGMGLLVTAYWNREEIVEDIAHIAWVENPKHEGTEGARWEGRTYEIHEGGMPFGAETAVFHMSRTDVDPSEDVPVFGFPTDDVTEGRSWAFKRKERKLFVVEGEYWRDEWISPGKYSARIRGDDVPGSVFFITDAAGTRESKDTLTKESRWLWFRPEVINALLEHRGGHLGWYTRDTGSVTCSPDYGVHFGVNSIGLVNVYAKDIGLLRDWQQRVWAGFNVTPEGGVSEELLASQMRAKPADTTSPETALVQALARMDEVFLAIRGKSLFREHPYRNEVLSRIHRFRSTNEKGLFALAKDIARLTADSIDIAVLQEIAAPPKGEKWGSLKSLEKVLATVCAPEEARHALTPLVGTYQLRLADAHLPGSELAEAMKLAGIDGSSSPLHQGQTLIANCASAAMAIATLLERLTKSENDKGDKNG</sequence>
<keyword evidence="2" id="KW-1185">Reference proteome</keyword>
<evidence type="ECO:0000313" key="1">
    <source>
        <dbReference type="EMBL" id="AWI76209.1"/>
    </source>
</evidence>
<dbReference type="KEGG" id="acom:CEW83_14105"/>
<reference evidence="1 2" key="1">
    <citation type="submission" date="2017-06" db="EMBL/GenBank/DDBJ databases">
        <title>Azoarcus.</title>
        <authorList>
            <person name="Woo J.-H."/>
            <person name="Kim H.-S."/>
        </authorList>
    </citation>
    <scope>NUCLEOTIDE SEQUENCE [LARGE SCALE GENOMIC DNA]</scope>
    <source>
        <strain evidence="1 2">TSPY31</strain>
    </source>
</reference>
<dbReference type="Proteomes" id="UP000244930">
    <property type="component" value="Chromosome"/>
</dbReference>
<evidence type="ECO:0000313" key="2">
    <source>
        <dbReference type="Proteomes" id="UP000244930"/>
    </source>
</evidence>
<gene>
    <name evidence="1" type="ORF">CEW83_14105</name>
</gene>
<proteinExistence type="predicted"/>
<dbReference type="EMBL" id="CP022187">
    <property type="protein sequence ID" value="AWI76209.1"/>
    <property type="molecule type" value="Genomic_DNA"/>
</dbReference>
<dbReference type="AlphaFoldDB" id="A0A2U8GR85"/>
<protein>
    <submittedName>
        <fullName evidence="1">Uncharacterized protein</fullName>
    </submittedName>
</protein>
<accession>A0A2U8GR85</accession>
<dbReference type="RefSeq" id="WP_108949911.1">
    <property type="nucleotide sequence ID" value="NZ_CP022187.1"/>
</dbReference>
<name>A0A2U8GR85_9RHOO</name>